<protein>
    <submittedName>
        <fullName evidence="2">NAD(P)H-binding protein</fullName>
    </submittedName>
</protein>
<dbReference type="SUPFAM" id="SSF51735">
    <property type="entry name" value="NAD(P)-binding Rossmann-fold domains"/>
    <property type="match status" value="1"/>
</dbReference>
<gene>
    <name evidence="2" type="ORF">V2J94_28990</name>
</gene>
<reference evidence="2 3" key="1">
    <citation type="submission" date="2023-11" db="EMBL/GenBank/DDBJ databases">
        <title>30 novel species of actinomycetes from the DSMZ collection.</title>
        <authorList>
            <person name="Nouioui I."/>
        </authorList>
    </citation>
    <scope>NUCLEOTIDE SEQUENCE [LARGE SCALE GENOMIC DNA]</scope>
    <source>
        <strain evidence="2 3">DSM 41524</strain>
    </source>
</reference>
<dbReference type="InterPro" id="IPR052718">
    <property type="entry name" value="NmrA-type_oxidoreductase"/>
</dbReference>
<dbReference type="Gene3D" id="3.40.50.720">
    <property type="entry name" value="NAD(P)-binding Rossmann-like Domain"/>
    <property type="match status" value="1"/>
</dbReference>
<dbReference type="InterPro" id="IPR016040">
    <property type="entry name" value="NAD(P)-bd_dom"/>
</dbReference>
<dbReference type="InterPro" id="IPR036291">
    <property type="entry name" value="NAD(P)-bd_dom_sf"/>
</dbReference>
<dbReference type="PANTHER" id="PTHR47129">
    <property type="entry name" value="QUINONE OXIDOREDUCTASE 2"/>
    <property type="match status" value="1"/>
</dbReference>
<feature type="domain" description="NAD(P)-binding" evidence="1">
    <location>
        <begin position="6"/>
        <end position="145"/>
    </location>
</feature>
<sequence length="287" mass="29803">MIIVTGANGQLGRMVAERLLEAVPAEQIGVSVRDVAAARDLGARGVRVRRGDFADPDTLPHAFESASKVLIVSTSTTGEAAVRGHRTAVAAAAAAGAERILYTSHMGASPSSRFAPMPDHAATEEALRQSGVPFTSLRNGFYVSSAVELVRGALETGVLAVPEDGPVAWTAHADLADAAVLALTGEVLDGLSPALTGPEVIDMAGIAEILTRLTGRPIRRVVVSDDEYRARLVTHGVPEPSAEMLVGLFAASRDGDFAPVGPTLADVLGRPVVGVEDYLKSAVMTPR</sequence>
<dbReference type="PANTHER" id="PTHR47129:SF1">
    <property type="entry name" value="NMRA-LIKE DOMAIN-CONTAINING PROTEIN"/>
    <property type="match status" value="1"/>
</dbReference>
<dbReference type="Gene3D" id="3.90.25.10">
    <property type="entry name" value="UDP-galactose 4-epimerase, domain 1"/>
    <property type="match status" value="1"/>
</dbReference>
<comment type="caution">
    <text evidence="2">The sequence shown here is derived from an EMBL/GenBank/DDBJ whole genome shotgun (WGS) entry which is preliminary data.</text>
</comment>
<organism evidence="2 3">
    <name type="scientific">Streptomyces asiaticus subsp. ignotus</name>
    <dbReference type="NCBI Taxonomy" id="3098222"/>
    <lineage>
        <taxon>Bacteria</taxon>
        <taxon>Bacillati</taxon>
        <taxon>Actinomycetota</taxon>
        <taxon>Actinomycetes</taxon>
        <taxon>Kitasatosporales</taxon>
        <taxon>Streptomycetaceae</taxon>
        <taxon>Streptomyces</taxon>
        <taxon>Streptomyces violaceusniger group</taxon>
    </lineage>
</organism>
<evidence type="ECO:0000313" key="3">
    <source>
        <dbReference type="Proteomes" id="UP001354709"/>
    </source>
</evidence>
<evidence type="ECO:0000313" key="2">
    <source>
        <dbReference type="EMBL" id="MEE4595882.1"/>
    </source>
</evidence>
<evidence type="ECO:0000259" key="1">
    <source>
        <dbReference type="Pfam" id="PF13460"/>
    </source>
</evidence>
<dbReference type="Proteomes" id="UP001354709">
    <property type="component" value="Unassembled WGS sequence"/>
</dbReference>
<proteinExistence type="predicted"/>
<name>A0ABU7Q3D0_9ACTN</name>
<keyword evidence="3" id="KW-1185">Reference proteome</keyword>
<dbReference type="RefSeq" id="WP_330812230.1">
    <property type="nucleotide sequence ID" value="NZ_JAZBJO010000021.1"/>
</dbReference>
<dbReference type="EMBL" id="JAZBJO010000021">
    <property type="protein sequence ID" value="MEE4595882.1"/>
    <property type="molecule type" value="Genomic_DNA"/>
</dbReference>
<accession>A0ABU7Q3D0</accession>
<dbReference type="Pfam" id="PF13460">
    <property type="entry name" value="NAD_binding_10"/>
    <property type="match status" value="1"/>
</dbReference>